<dbReference type="PROSITE" id="PS00211">
    <property type="entry name" value="ABC_TRANSPORTER_1"/>
    <property type="match status" value="1"/>
</dbReference>
<evidence type="ECO:0000256" key="1">
    <source>
        <dbReference type="ARBA" id="ARBA00022741"/>
    </source>
</evidence>
<dbReference type="PANTHER" id="PTHR43582">
    <property type="entry name" value="LINEARMYCIN RESISTANCE ATP-BINDING PROTEIN LNRL"/>
    <property type="match status" value="1"/>
</dbReference>
<evidence type="ECO:0000256" key="2">
    <source>
        <dbReference type="ARBA" id="ARBA00022840"/>
    </source>
</evidence>
<dbReference type="PANTHER" id="PTHR43582:SF2">
    <property type="entry name" value="LINEARMYCIN RESISTANCE ATP-BINDING PROTEIN LNRL"/>
    <property type="match status" value="1"/>
</dbReference>
<dbReference type="Gene3D" id="3.40.50.300">
    <property type="entry name" value="P-loop containing nucleotide triphosphate hydrolases"/>
    <property type="match status" value="1"/>
</dbReference>
<feature type="domain" description="ABC transporter" evidence="3">
    <location>
        <begin position="2"/>
        <end position="232"/>
    </location>
</feature>
<name>A0A5Q2TH24_9BACI</name>
<dbReference type="InterPro" id="IPR003439">
    <property type="entry name" value="ABC_transporter-like_ATP-bd"/>
</dbReference>
<keyword evidence="1" id="KW-0547">Nucleotide-binding</keyword>
<dbReference type="GO" id="GO:0016887">
    <property type="term" value="F:ATP hydrolysis activity"/>
    <property type="evidence" value="ECO:0007669"/>
    <property type="project" value="InterPro"/>
</dbReference>
<gene>
    <name evidence="4" type="ORF">GI584_04465</name>
</gene>
<dbReference type="InterPro" id="IPR027417">
    <property type="entry name" value="P-loop_NTPase"/>
</dbReference>
<protein>
    <submittedName>
        <fullName evidence="4">ATP-binding cassette domain-containing protein</fullName>
    </submittedName>
</protein>
<dbReference type="AlphaFoldDB" id="A0A5Q2TH24"/>
<dbReference type="SUPFAM" id="SSF52540">
    <property type="entry name" value="P-loop containing nucleoside triphosphate hydrolases"/>
    <property type="match status" value="1"/>
</dbReference>
<dbReference type="SMART" id="SM00382">
    <property type="entry name" value="AAA"/>
    <property type="match status" value="1"/>
</dbReference>
<accession>A0A5Q2TH24</accession>
<keyword evidence="2 4" id="KW-0067">ATP-binding</keyword>
<evidence type="ECO:0000313" key="5">
    <source>
        <dbReference type="Proteomes" id="UP000339690"/>
    </source>
</evidence>
<sequence length="304" mass="33741">MIVVQGVSKSYGSTQALDDLHFQINEGNCFGLVGPNGAGKSTFMKILVGVLQRFDGDIQVFDHSLTKNRSAVKDFIGYVPQDICLEELLTAKDNLMYFGKLYGLSGEHLRKRIRTVLEQIGLSEKANQKITEFSGGMKRRLNIGCAILHEPSLIVLDEPTVGIDPQSRHSIFSLIQELKEAGSTIVYSSHYMEEVEQLCDSVGFIDKGKLVEHGTMKQVLDKHRSASIFVSAEGISKEGLSSHGVTVKKKTGFTVNCDDPLLTMGKMIEQFRNNGIHPERLELSQSRLEDIFFDLTGTQLRDNG</sequence>
<dbReference type="EMBL" id="CP045915">
    <property type="protein sequence ID" value="QGH33333.1"/>
    <property type="molecule type" value="Genomic_DNA"/>
</dbReference>
<dbReference type="GO" id="GO:0005524">
    <property type="term" value="F:ATP binding"/>
    <property type="evidence" value="ECO:0007669"/>
    <property type="project" value="UniProtKB-KW"/>
</dbReference>
<reference evidence="4 5" key="1">
    <citation type="submission" date="2019-11" db="EMBL/GenBank/DDBJ databases">
        <title>Gracilibacillus salitolerans sp. nov., a moderate halophile isolated from a saline soil in northwest China.</title>
        <authorList>
            <person name="Gan L."/>
        </authorList>
    </citation>
    <scope>NUCLEOTIDE SEQUENCE [LARGE SCALE GENOMIC DNA]</scope>
    <source>
        <strain evidence="4 5">SCU50</strain>
    </source>
</reference>
<dbReference type="Proteomes" id="UP000339690">
    <property type="component" value="Chromosome"/>
</dbReference>
<organism evidence="4 5">
    <name type="scientific">Gracilibacillus salitolerans</name>
    <dbReference type="NCBI Taxonomy" id="2663022"/>
    <lineage>
        <taxon>Bacteria</taxon>
        <taxon>Bacillati</taxon>
        <taxon>Bacillota</taxon>
        <taxon>Bacilli</taxon>
        <taxon>Bacillales</taxon>
        <taxon>Bacillaceae</taxon>
        <taxon>Gracilibacillus</taxon>
    </lineage>
</organism>
<dbReference type="PROSITE" id="PS50893">
    <property type="entry name" value="ABC_TRANSPORTER_2"/>
    <property type="match status" value="1"/>
</dbReference>
<evidence type="ECO:0000259" key="3">
    <source>
        <dbReference type="PROSITE" id="PS50893"/>
    </source>
</evidence>
<dbReference type="KEGG" id="grc:GI584_04465"/>
<evidence type="ECO:0000313" key="4">
    <source>
        <dbReference type="EMBL" id="QGH33333.1"/>
    </source>
</evidence>
<proteinExistence type="predicted"/>
<keyword evidence="5" id="KW-1185">Reference proteome</keyword>
<dbReference type="InterPro" id="IPR017871">
    <property type="entry name" value="ABC_transporter-like_CS"/>
</dbReference>
<dbReference type="RefSeq" id="WP_100361827.1">
    <property type="nucleotide sequence ID" value="NZ_CP045915.1"/>
</dbReference>
<dbReference type="InterPro" id="IPR003593">
    <property type="entry name" value="AAA+_ATPase"/>
</dbReference>
<dbReference type="Pfam" id="PF00005">
    <property type="entry name" value="ABC_tran"/>
    <property type="match status" value="1"/>
</dbReference>